<protein>
    <submittedName>
        <fullName evidence="2">Uncharacterized protein</fullName>
    </submittedName>
</protein>
<sequence>MNTTELRSLATRRLLAGLFFVIMAATPFIAHAAPTGEGWNGKIADKIENAAGNSGDTADKPIFIKKAAELAYLAQQANEGGYILELENGNKIDNTDESSKQGFSGYYFALSANIDLNG</sequence>
<reference evidence="2 3" key="1">
    <citation type="submission" date="2012-02" db="EMBL/GenBank/DDBJ databases">
        <title>The Genome Sequence of Parabacteroides goldsteinii CL02T12C30.</title>
        <authorList>
            <consortium name="The Broad Institute Genome Sequencing Platform"/>
            <person name="Earl A."/>
            <person name="Ward D."/>
            <person name="Feldgarden M."/>
            <person name="Gevers D."/>
            <person name="Zitomersky N.L."/>
            <person name="Coyne M.J."/>
            <person name="Comstock L.E."/>
            <person name="Young S.K."/>
            <person name="Zeng Q."/>
            <person name="Gargeya S."/>
            <person name="Fitzgerald M."/>
            <person name="Haas B."/>
            <person name="Abouelleil A."/>
            <person name="Alvarado L."/>
            <person name="Arachchi H.M."/>
            <person name="Berlin A."/>
            <person name="Chapman S.B."/>
            <person name="Gearin G."/>
            <person name="Goldberg J."/>
            <person name="Griggs A."/>
            <person name="Gujja S."/>
            <person name="Hansen M."/>
            <person name="Heiman D."/>
            <person name="Howarth C."/>
            <person name="Larimer J."/>
            <person name="Lui A."/>
            <person name="MacDonald P.J.P."/>
            <person name="McCowen C."/>
            <person name="Montmayeur A."/>
            <person name="Murphy C."/>
            <person name="Neiman D."/>
            <person name="Pearson M."/>
            <person name="Priest M."/>
            <person name="Roberts A."/>
            <person name="Saif S."/>
            <person name="Shea T."/>
            <person name="Sisk P."/>
            <person name="Stolte C."/>
            <person name="Sykes S."/>
            <person name="Wortman J."/>
            <person name="Nusbaum C."/>
            <person name="Birren B."/>
        </authorList>
    </citation>
    <scope>NUCLEOTIDE SEQUENCE [LARGE SCALE GENOMIC DNA]</scope>
    <source>
        <strain evidence="2 3">CL02T12C30</strain>
    </source>
</reference>
<gene>
    <name evidence="2" type="ORF">HMPREF1076_03472</name>
</gene>
<feature type="chain" id="PRO_5003886818" evidence="1">
    <location>
        <begin position="33"/>
        <end position="118"/>
    </location>
</feature>
<comment type="caution">
    <text evidence="2">The sequence shown here is derived from an EMBL/GenBank/DDBJ whole genome shotgun (WGS) entry which is preliminary data.</text>
</comment>
<dbReference type="Proteomes" id="UP000006330">
    <property type="component" value="Unassembled WGS sequence"/>
</dbReference>
<evidence type="ECO:0000313" key="2">
    <source>
        <dbReference type="EMBL" id="EKN12307.1"/>
    </source>
</evidence>
<dbReference type="PATRIC" id="fig|999418.3.peg.3536"/>
<dbReference type="EMBL" id="AGZO01000023">
    <property type="protein sequence ID" value="EKN12307.1"/>
    <property type="molecule type" value="Genomic_DNA"/>
</dbReference>
<dbReference type="AlphaFoldDB" id="K5YFI8"/>
<organism evidence="2 3">
    <name type="scientific">Parabacteroides goldsteinii CL02T12C30</name>
    <dbReference type="NCBI Taxonomy" id="999418"/>
    <lineage>
        <taxon>Bacteria</taxon>
        <taxon>Pseudomonadati</taxon>
        <taxon>Bacteroidota</taxon>
        <taxon>Bacteroidia</taxon>
        <taxon>Bacteroidales</taxon>
        <taxon>Tannerellaceae</taxon>
        <taxon>Parabacteroides</taxon>
    </lineage>
</organism>
<feature type="signal peptide" evidence="1">
    <location>
        <begin position="1"/>
        <end position="32"/>
    </location>
</feature>
<dbReference type="RefSeq" id="WP_007656234.1">
    <property type="nucleotide sequence ID" value="NZ_JH976474.1"/>
</dbReference>
<evidence type="ECO:0000256" key="1">
    <source>
        <dbReference type="SAM" id="SignalP"/>
    </source>
</evidence>
<keyword evidence="1" id="KW-0732">Signal</keyword>
<dbReference type="HOGENOM" id="CLU_2070820_0_0_10"/>
<evidence type="ECO:0000313" key="3">
    <source>
        <dbReference type="Proteomes" id="UP000006330"/>
    </source>
</evidence>
<accession>K5YFI8</accession>
<name>K5YFI8_9BACT</name>
<proteinExistence type="predicted"/>